<keyword evidence="4" id="KW-1185">Reference proteome</keyword>
<dbReference type="Proteomes" id="UP000789803">
    <property type="component" value="Unassembled WGS sequence"/>
</dbReference>
<protein>
    <submittedName>
        <fullName evidence="3">Filamentous hemagglutinin transporter protein FhaC</fullName>
    </submittedName>
</protein>
<accession>A0ABN7KCR9</accession>
<dbReference type="InterPro" id="IPR005565">
    <property type="entry name" value="Hemolysn_activator_HlyB_C"/>
</dbReference>
<sequence>MLFTGFGELEHNKTLNIRDIEQALENIQNATIGDVGISLIPSNTPNSTNVLITRDAKTLPIYLNFNIDNHGSKETGRYQASSSISGTNLMGFNEIYTLSLSKAILNNEKTRLNDESKKGSSHNHYINFNIPFRYFNLSYTNSRYSYSQIIAGANGLYKYSGASRNQMLGFSYLFYRDQSLKSSAFVNFFKRNSKNYIDEFELKNQRRVSAGYEIGFKNQINFTNSQLNSTITYKRGTGMLRALPAPEQSIGEGSARMKIWLLDLGYKKQLNQNLSYDVTLHAQYNKTPLTIQDRVSIGGLYSVRGFDGQMSLVGQKGIYIRNNLNYNYINNHIIYLALDGGAVYSSTSGYTGSNKLAGYGVGLKGSLRLLSQTISYDLLAQAPIYKPEHFKTDKLNLSFRVGVGW</sequence>
<dbReference type="Gene3D" id="2.40.160.50">
    <property type="entry name" value="membrane protein fhac: a member of the omp85/tpsb transporter family"/>
    <property type="match status" value="1"/>
</dbReference>
<evidence type="ECO:0000259" key="1">
    <source>
        <dbReference type="Pfam" id="PF03865"/>
    </source>
</evidence>
<dbReference type="Pfam" id="PF17287">
    <property type="entry name" value="POTRA_3"/>
    <property type="match status" value="1"/>
</dbReference>
<dbReference type="PANTHER" id="PTHR34597:SF3">
    <property type="entry name" value="OUTER MEMBRANE TRANSPORTER CDIB"/>
    <property type="match status" value="1"/>
</dbReference>
<name>A0ABN7KCR9_9BACT</name>
<dbReference type="Pfam" id="PF03865">
    <property type="entry name" value="ShlB"/>
    <property type="match status" value="1"/>
</dbReference>
<reference evidence="3 4" key="1">
    <citation type="submission" date="2020-11" db="EMBL/GenBank/DDBJ databases">
        <authorList>
            <person name="Peeters C."/>
        </authorList>
    </citation>
    <scope>NUCLEOTIDE SEQUENCE [LARGE SCALE GENOMIC DNA]</scope>
    <source>
        <strain evidence="3 4">LMG 7974</strain>
    </source>
</reference>
<dbReference type="PANTHER" id="PTHR34597">
    <property type="entry name" value="SLR1661 PROTEIN"/>
    <property type="match status" value="1"/>
</dbReference>
<gene>
    <name evidence="3" type="primary">fhaC</name>
    <name evidence="3" type="ORF">LMG7974_01945</name>
</gene>
<feature type="domain" description="ShlB POTRA" evidence="2">
    <location>
        <begin position="11"/>
        <end position="41"/>
    </location>
</feature>
<evidence type="ECO:0000313" key="3">
    <source>
        <dbReference type="EMBL" id="CAD7289859.1"/>
    </source>
</evidence>
<evidence type="ECO:0000259" key="2">
    <source>
        <dbReference type="Pfam" id="PF17287"/>
    </source>
</evidence>
<comment type="caution">
    <text evidence="3">The sequence shown here is derived from an EMBL/GenBank/DDBJ whole genome shotgun (WGS) entry which is preliminary data.</text>
</comment>
<organism evidence="3 4">
    <name type="scientific">Campylobacter majalis</name>
    <dbReference type="NCBI Taxonomy" id="2790656"/>
    <lineage>
        <taxon>Bacteria</taxon>
        <taxon>Pseudomonadati</taxon>
        <taxon>Campylobacterota</taxon>
        <taxon>Epsilonproteobacteria</taxon>
        <taxon>Campylobacterales</taxon>
        <taxon>Campylobacteraceae</taxon>
        <taxon>Campylobacter</taxon>
    </lineage>
</organism>
<proteinExistence type="predicted"/>
<dbReference type="InterPro" id="IPR051544">
    <property type="entry name" value="TPS_OM_transporter"/>
</dbReference>
<evidence type="ECO:0000313" key="4">
    <source>
        <dbReference type="Proteomes" id="UP000789803"/>
    </source>
</evidence>
<feature type="domain" description="Haemolysin activator HlyB C-terminal" evidence="1">
    <location>
        <begin position="47"/>
        <end position="365"/>
    </location>
</feature>
<dbReference type="EMBL" id="CAJHOF010000046">
    <property type="protein sequence ID" value="CAD7289859.1"/>
    <property type="molecule type" value="Genomic_DNA"/>
</dbReference>
<dbReference type="InterPro" id="IPR035251">
    <property type="entry name" value="ShlB_POTRA"/>
</dbReference>